<dbReference type="AlphaFoldDB" id="A0A6J7LXA2"/>
<accession>A0A6J7LXA2</accession>
<proteinExistence type="predicted"/>
<evidence type="ECO:0000313" key="1">
    <source>
        <dbReference type="EMBL" id="CAB4971902.1"/>
    </source>
</evidence>
<reference evidence="1" key="1">
    <citation type="submission" date="2020-05" db="EMBL/GenBank/DDBJ databases">
        <authorList>
            <person name="Chiriac C."/>
            <person name="Salcher M."/>
            <person name="Ghai R."/>
            <person name="Kavagutti S V."/>
        </authorList>
    </citation>
    <scope>NUCLEOTIDE SEQUENCE</scope>
</reference>
<name>A0A6J7LXA2_9ZZZZ</name>
<dbReference type="EMBL" id="CAFBNE010000208">
    <property type="protein sequence ID" value="CAB4971902.1"/>
    <property type="molecule type" value="Genomic_DNA"/>
</dbReference>
<sequence>MRGSVTGTGGIVGSWLMAGKNRDRVSVAAIVVLASALALSGCGDKFSAACKSAINQSIDLNALTAQLSGGYGAPCAGATSGDLAVACAALADNVASLAGSCGEARGEALDAALLGNRQ</sequence>
<organism evidence="1">
    <name type="scientific">freshwater metagenome</name>
    <dbReference type="NCBI Taxonomy" id="449393"/>
    <lineage>
        <taxon>unclassified sequences</taxon>
        <taxon>metagenomes</taxon>
        <taxon>ecological metagenomes</taxon>
    </lineage>
</organism>
<protein>
    <submittedName>
        <fullName evidence="1">Unannotated protein</fullName>
    </submittedName>
</protein>
<gene>
    <name evidence="1" type="ORF">UFOPK3772_03454</name>
</gene>